<dbReference type="PROSITE" id="PS51257">
    <property type="entry name" value="PROKAR_LIPOPROTEIN"/>
    <property type="match status" value="1"/>
</dbReference>
<comment type="subcellular location">
    <subcellularLocation>
        <location evidence="1">Endomembrane system</location>
        <topology evidence="1">Multi-pass membrane protein</topology>
    </subcellularLocation>
    <subcellularLocation>
        <location evidence="2">Endoplasmic reticulum membrane</location>
    </subcellularLocation>
</comment>
<dbReference type="EMBL" id="PPSL01000001">
    <property type="protein sequence ID" value="PQJ12213.1"/>
    <property type="molecule type" value="Genomic_DNA"/>
</dbReference>
<feature type="transmembrane region" description="Helical" evidence="9">
    <location>
        <begin position="12"/>
        <end position="31"/>
    </location>
</feature>
<evidence type="ECO:0000256" key="2">
    <source>
        <dbReference type="ARBA" id="ARBA00004586"/>
    </source>
</evidence>
<keyword evidence="5 9" id="KW-0812">Transmembrane</keyword>
<dbReference type="GO" id="GO:0000030">
    <property type="term" value="F:mannosyltransferase activity"/>
    <property type="evidence" value="ECO:0007669"/>
    <property type="project" value="TreeGrafter"/>
</dbReference>
<keyword evidence="7 9" id="KW-1133">Transmembrane helix</keyword>
<dbReference type="PANTHER" id="PTHR22760">
    <property type="entry name" value="GLYCOSYLTRANSFERASE"/>
    <property type="match status" value="1"/>
</dbReference>
<feature type="transmembrane region" description="Helical" evidence="9">
    <location>
        <begin position="147"/>
        <end position="167"/>
    </location>
</feature>
<dbReference type="GO" id="GO:0012505">
    <property type="term" value="C:endomembrane system"/>
    <property type="evidence" value="ECO:0007669"/>
    <property type="project" value="UniProtKB-SubCell"/>
</dbReference>
<dbReference type="RefSeq" id="WP_105037098.1">
    <property type="nucleotide sequence ID" value="NZ_PPSL01000001.1"/>
</dbReference>
<evidence type="ECO:0000313" key="11">
    <source>
        <dbReference type="Proteomes" id="UP000239872"/>
    </source>
</evidence>
<evidence type="ECO:0000256" key="9">
    <source>
        <dbReference type="SAM" id="Phobius"/>
    </source>
</evidence>
<sequence length="492" mass="56618">MNTTNKTYRNWFFLGLLVQVIAACFSVGWLHPDEHFQILEFYNYKRGLSPLSDLPWEYGAKCRSALQPFIVYCYSSVLALIGITSPFVLAFLLRLSMGVLTWFTAIRLIKVLSPGFTTEKGARLFAACSLFLWFVPYLGVRFSAETISADFFFLALSLMLQVTNMAGVRKVLSLSAAGLLLGFTLFLRLQMSFAFVGLGIWLLFVAKWPFKDLLILTFFAVMAMGLSVCIDHWYYNEWIFALYNYFDVNIIQNVAAKFGVFPWYYYFPQFIEKGIAPIALVLLFLFFKGIWKRPVDLFSLVCITFLFGHFFIGHKELRFLFPASFAFIYVACRGFDDLLPGIVASKGYKFVFKLLVVVNIGVLVFKIFTPSKELVKYYSFIYSYAQHTPTQIVAFEKSPYKEDKAECNFYKPLPGTMDIAVLQDTSGLKDVLNASNKKAVIYLGTSVHPPKELDGYRTELIYCQLPAWVLKYNFNHWQDRSFIWAVFRAYPK</sequence>
<dbReference type="InterPro" id="IPR005599">
    <property type="entry name" value="GPI_mannosylTrfase"/>
</dbReference>
<feature type="transmembrane region" description="Helical" evidence="9">
    <location>
        <begin position="179"/>
        <end position="206"/>
    </location>
</feature>
<evidence type="ECO:0000256" key="3">
    <source>
        <dbReference type="ARBA" id="ARBA00022676"/>
    </source>
</evidence>
<gene>
    <name evidence="10" type="ORF">CJD36_000180</name>
</gene>
<dbReference type="Pfam" id="PF03901">
    <property type="entry name" value="Glyco_transf_22"/>
    <property type="match status" value="1"/>
</dbReference>
<evidence type="ECO:0000313" key="10">
    <source>
        <dbReference type="EMBL" id="PQJ12213.1"/>
    </source>
</evidence>
<keyword evidence="6" id="KW-0256">Endoplasmic reticulum</keyword>
<evidence type="ECO:0000256" key="1">
    <source>
        <dbReference type="ARBA" id="ARBA00004127"/>
    </source>
</evidence>
<accession>A0A2S7SZ35</accession>
<feature type="transmembrane region" description="Helical" evidence="9">
    <location>
        <begin position="297"/>
        <end position="312"/>
    </location>
</feature>
<reference evidence="10 11" key="1">
    <citation type="submission" date="2018-01" db="EMBL/GenBank/DDBJ databases">
        <title>A novel member of the phylum Bacteroidetes isolated from glacier ice.</title>
        <authorList>
            <person name="Liu Q."/>
            <person name="Xin Y.-H."/>
        </authorList>
    </citation>
    <scope>NUCLEOTIDE SEQUENCE [LARGE SCALE GENOMIC DNA]</scope>
    <source>
        <strain evidence="10 11">RB1R16</strain>
    </source>
</reference>
<protein>
    <recommendedName>
        <fullName evidence="12">Mannosyltransferase</fullName>
    </recommendedName>
</protein>
<keyword evidence="4" id="KW-0808">Transferase</keyword>
<evidence type="ECO:0000256" key="7">
    <source>
        <dbReference type="ARBA" id="ARBA00022989"/>
    </source>
</evidence>
<evidence type="ECO:0000256" key="6">
    <source>
        <dbReference type="ARBA" id="ARBA00022824"/>
    </source>
</evidence>
<organism evidence="10 11">
    <name type="scientific">Flavipsychrobacter stenotrophus</name>
    <dbReference type="NCBI Taxonomy" id="2077091"/>
    <lineage>
        <taxon>Bacteria</taxon>
        <taxon>Pseudomonadati</taxon>
        <taxon>Bacteroidota</taxon>
        <taxon>Chitinophagia</taxon>
        <taxon>Chitinophagales</taxon>
        <taxon>Chitinophagaceae</taxon>
        <taxon>Flavipsychrobacter</taxon>
    </lineage>
</organism>
<dbReference type="AlphaFoldDB" id="A0A2S7SZ35"/>
<keyword evidence="8 9" id="KW-0472">Membrane</keyword>
<feature type="transmembrane region" description="Helical" evidence="9">
    <location>
        <begin position="274"/>
        <end position="291"/>
    </location>
</feature>
<feature type="transmembrane region" description="Helical" evidence="9">
    <location>
        <begin position="213"/>
        <end position="235"/>
    </location>
</feature>
<comment type="caution">
    <text evidence="10">The sequence shown here is derived from an EMBL/GenBank/DDBJ whole genome shotgun (WGS) entry which is preliminary data.</text>
</comment>
<evidence type="ECO:0000256" key="4">
    <source>
        <dbReference type="ARBA" id="ARBA00022679"/>
    </source>
</evidence>
<feature type="transmembrane region" description="Helical" evidence="9">
    <location>
        <begin position="122"/>
        <end position="140"/>
    </location>
</feature>
<evidence type="ECO:0000256" key="8">
    <source>
        <dbReference type="ARBA" id="ARBA00023136"/>
    </source>
</evidence>
<name>A0A2S7SZ35_9BACT</name>
<dbReference type="Proteomes" id="UP000239872">
    <property type="component" value="Unassembled WGS sequence"/>
</dbReference>
<keyword evidence="3" id="KW-0328">Glycosyltransferase</keyword>
<dbReference type="OrthoDB" id="620676at2"/>
<feature type="transmembrane region" description="Helical" evidence="9">
    <location>
        <begin position="69"/>
        <end position="92"/>
    </location>
</feature>
<evidence type="ECO:0008006" key="12">
    <source>
        <dbReference type="Google" id="ProtNLM"/>
    </source>
</evidence>
<proteinExistence type="predicted"/>
<keyword evidence="11" id="KW-1185">Reference proteome</keyword>
<evidence type="ECO:0000256" key="5">
    <source>
        <dbReference type="ARBA" id="ARBA00022692"/>
    </source>
</evidence>